<accession>A0A3N4M5D3</accession>
<dbReference type="PANTHER" id="PTHR13274:SF2">
    <property type="entry name" value="SMALL RIBOSOMAL SUBUNIT PROTEIN MS25"/>
    <property type="match status" value="1"/>
</dbReference>
<keyword evidence="2" id="KW-0689">Ribosomal protein</keyword>
<dbReference type="SMART" id="SM00916">
    <property type="entry name" value="L51_S25_CI-B8"/>
    <property type="match status" value="1"/>
</dbReference>
<dbReference type="PANTHER" id="PTHR13274">
    <property type="entry name" value="MITOCHONDRIAL RIBOSOMAL PROTEIN S25"/>
    <property type="match status" value="1"/>
</dbReference>
<feature type="region of interest" description="Disordered" evidence="5">
    <location>
        <begin position="144"/>
        <end position="168"/>
    </location>
</feature>
<keyword evidence="3" id="KW-0496">Mitochondrion</keyword>
<evidence type="ECO:0000256" key="5">
    <source>
        <dbReference type="SAM" id="MobiDB-lite"/>
    </source>
</evidence>
<dbReference type="InterPro" id="IPR040049">
    <property type="entry name" value="Ribosomal_mS25/mL61"/>
</dbReference>
<dbReference type="Pfam" id="PF05047">
    <property type="entry name" value="L51_S25_CI-B8"/>
    <property type="match status" value="1"/>
</dbReference>
<dbReference type="GO" id="GO:1990904">
    <property type="term" value="C:ribonucleoprotein complex"/>
    <property type="evidence" value="ECO:0007669"/>
    <property type="project" value="UniProtKB-KW"/>
</dbReference>
<dbReference type="AlphaFoldDB" id="A0A3N4M5D3"/>
<name>A0A3N4M5D3_9PEZI</name>
<proteinExistence type="predicted"/>
<sequence>MVSIIQRMKVLQGKLATLRHGPGAAILPPNVQKLSLNFPYRNKGGHMGTRKFWQLYLPRIKYYNPTFPIEVIRREGSDAAGPATITIHFTDKPPHIIDSKNRLHSELCAQFLDITQATAVPPNPEDAKAAAEYAEYVKAEEASARAKEAKRQAKREEKERERLGGVAM</sequence>
<dbReference type="GO" id="GO:0003735">
    <property type="term" value="F:structural constituent of ribosome"/>
    <property type="evidence" value="ECO:0007669"/>
    <property type="project" value="InterPro"/>
</dbReference>
<dbReference type="GO" id="GO:0005739">
    <property type="term" value="C:mitochondrion"/>
    <property type="evidence" value="ECO:0007669"/>
    <property type="project" value="UniProtKB-SubCell"/>
</dbReference>
<dbReference type="InParanoid" id="A0A3N4M5D3"/>
<organism evidence="7 8">
    <name type="scientific">Terfezia boudieri ATCC MYA-4762</name>
    <dbReference type="NCBI Taxonomy" id="1051890"/>
    <lineage>
        <taxon>Eukaryota</taxon>
        <taxon>Fungi</taxon>
        <taxon>Dikarya</taxon>
        <taxon>Ascomycota</taxon>
        <taxon>Pezizomycotina</taxon>
        <taxon>Pezizomycetes</taxon>
        <taxon>Pezizales</taxon>
        <taxon>Pezizaceae</taxon>
        <taxon>Terfezia</taxon>
    </lineage>
</organism>
<feature type="domain" description="Ribosomal protein/NADH dehydrogenase" evidence="6">
    <location>
        <begin position="41"/>
        <end position="118"/>
    </location>
</feature>
<evidence type="ECO:0000313" key="7">
    <source>
        <dbReference type="EMBL" id="RPB28021.1"/>
    </source>
</evidence>
<gene>
    <name evidence="7" type="ORF">L211DRAFT_846004</name>
</gene>
<comment type="subcellular location">
    <subcellularLocation>
        <location evidence="1">Mitochondrion</location>
    </subcellularLocation>
</comment>
<dbReference type="GO" id="GO:0005840">
    <property type="term" value="C:ribosome"/>
    <property type="evidence" value="ECO:0007669"/>
    <property type="project" value="UniProtKB-KW"/>
</dbReference>
<evidence type="ECO:0000256" key="2">
    <source>
        <dbReference type="ARBA" id="ARBA00022980"/>
    </source>
</evidence>
<evidence type="ECO:0000259" key="6">
    <source>
        <dbReference type="SMART" id="SM00916"/>
    </source>
</evidence>
<dbReference type="InterPro" id="IPR036249">
    <property type="entry name" value="Thioredoxin-like_sf"/>
</dbReference>
<dbReference type="STRING" id="1051890.A0A3N4M5D3"/>
<dbReference type="InterPro" id="IPR007741">
    <property type="entry name" value="Ribosomal_mL43/mS25/NADH_DH"/>
</dbReference>
<protein>
    <recommendedName>
        <fullName evidence="6">Ribosomal protein/NADH dehydrogenase domain-containing protein</fullName>
    </recommendedName>
</protein>
<reference evidence="7 8" key="1">
    <citation type="journal article" date="2018" name="Nat. Ecol. Evol.">
        <title>Pezizomycetes genomes reveal the molecular basis of ectomycorrhizal truffle lifestyle.</title>
        <authorList>
            <person name="Murat C."/>
            <person name="Payen T."/>
            <person name="Noel B."/>
            <person name="Kuo A."/>
            <person name="Morin E."/>
            <person name="Chen J."/>
            <person name="Kohler A."/>
            <person name="Krizsan K."/>
            <person name="Balestrini R."/>
            <person name="Da Silva C."/>
            <person name="Montanini B."/>
            <person name="Hainaut M."/>
            <person name="Levati E."/>
            <person name="Barry K.W."/>
            <person name="Belfiori B."/>
            <person name="Cichocki N."/>
            <person name="Clum A."/>
            <person name="Dockter R.B."/>
            <person name="Fauchery L."/>
            <person name="Guy J."/>
            <person name="Iotti M."/>
            <person name="Le Tacon F."/>
            <person name="Lindquist E.A."/>
            <person name="Lipzen A."/>
            <person name="Malagnac F."/>
            <person name="Mello A."/>
            <person name="Molinier V."/>
            <person name="Miyauchi S."/>
            <person name="Poulain J."/>
            <person name="Riccioni C."/>
            <person name="Rubini A."/>
            <person name="Sitrit Y."/>
            <person name="Splivallo R."/>
            <person name="Traeger S."/>
            <person name="Wang M."/>
            <person name="Zifcakova L."/>
            <person name="Wipf D."/>
            <person name="Zambonelli A."/>
            <person name="Paolocci F."/>
            <person name="Nowrousian M."/>
            <person name="Ottonello S."/>
            <person name="Baldrian P."/>
            <person name="Spatafora J.W."/>
            <person name="Henrissat B."/>
            <person name="Nagy L.G."/>
            <person name="Aury J.M."/>
            <person name="Wincker P."/>
            <person name="Grigoriev I.V."/>
            <person name="Bonfante P."/>
            <person name="Martin F.M."/>
        </authorList>
    </citation>
    <scope>NUCLEOTIDE SEQUENCE [LARGE SCALE GENOMIC DNA]</scope>
    <source>
        <strain evidence="7 8">ATCC MYA-4762</strain>
    </source>
</reference>
<dbReference type="Proteomes" id="UP000267821">
    <property type="component" value="Unassembled WGS sequence"/>
</dbReference>
<dbReference type="SUPFAM" id="SSF52833">
    <property type="entry name" value="Thioredoxin-like"/>
    <property type="match status" value="1"/>
</dbReference>
<dbReference type="EMBL" id="ML121530">
    <property type="protein sequence ID" value="RPB28021.1"/>
    <property type="molecule type" value="Genomic_DNA"/>
</dbReference>
<evidence type="ECO:0000256" key="3">
    <source>
        <dbReference type="ARBA" id="ARBA00023128"/>
    </source>
</evidence>
<keyword evidence="4" id="KW-0687">Ribonucleoprotein</keyword>
<evidence type="ECO:0000256" key="4">
    <source>
        <dbReference type="ARBA" id="ARBA00023274"/>
    </source>
</evidence>
<dbReference type="FunCoup" id="A0A3N4M5D3">
    <property type="interactions" value="90"/>
</dbReference>
<dbReference type="OrthoDB" id="1696305at2759"/>
<evidence type="ECO:0000256" key="1">
    <source>
        <dbReference type="ARBA" id="ARBA00004173"/>
    </source>
</evidence>
<evidence type="ECO:0000313" key="8">
    <source>
        <dbReference type="Proteomes" id="UP000267821"/>
    </source>
</evidence>
<keyword evidence="8" id="KW-1185">Reference proteome</keyword>